<name>A0A162TF45_PHYB8</name>
<comment type="cofactor">
    <cofactor evidence="4">
        <name>heme</name>
        <dbReference type="ChEBI" id="CHEBI:30413"/>
    </cofactor>
</comment>
<dbReference type="Proteomes" id="UP000077315">
    <property type="component" value="Unassembled WGS sequence"/>
</dbReference>
<evidence type="ECO:0000256" key="1">
    <source>
        <dbReference type="ARBA" id="ARBA00022723"/>
    </source>
</evidence>
<dbReference type="InterPro" id="IPR001128">
    <property type="entry name" value="Cyt_P450"/>
</dbReference>
<dbReference type="PANTHER" id="PTHR46300:SF11">
    <property type="entry name" value="OXIDOREDUCTASE, PUTATIVE-RELATED"/>
    <property type="match status" value="1"/>
</dbReference>
<evidence type="ECO:0000256" key="2">
    <source>
        <dbReference type="ARBA" id="ARBA00023002"/>
    </source>
</evidence>
<keyword evidence="4 5" id="KW-0349">Heme</keyword>
<dbReference type="GO" id="GO:0016705">
    <property type="term" value="F:oxidoreductase activity, acting on paired donors, with incorporation or reduction of molecular oxygen"/>
    <property type="evidence" value="ECO:0007669"/>
    <property type="project" value="InterPro"/>
</dbReference>
<dbReference type="InterPro" id="IPR036396">
    <property type="entry name" value="Cyt_P450_sf"/>
</dbReference>
<dbReference type="GO" id="GO:0004497">
    <property type="term" value="F:monooxygenase activity"/>
    <property type="evidence" value="ECO:0007669"/>
    <property type="project" value="UniProtKB-KW"/>
</dbReference>
<evidence type="ECO:0000256" key="4">
    <source>
        <dbReference type="PIRSR" id="PIRSR602401-1"/>
    </source>
</evidence>
<dbReference type="GO" id="GO:0005506">
    <property type="term" value="F:iron ion binding"/>
    <property type="evidence" value="ECO:0007669"/>
    <property type="project" value="InterPro"/>
</dbReference>
<evidence type="ECO:0000313" key="7">
    <source>
        <dbReference type="Proteomes" id="UP000077315"/>
    </source>
</evidence>
<reference evidence="7" key="1">
    <citation type="submission" date="2015-06" db="EMBL/GenBank/DDBJ databases">
        <title>Expansion of signal transduction pathways in fungi by whole-genome duplication.</title>
        <authorList>
            <consortium name="DOE Joint Genome Institute"/>
            <person name="Corrochano L.M."/>
            <person name="Kuo A."/>
            <person name="Marcet-Houben M."/>
            <person name="Polaino S."/>
            <person name="Salamov A."/>
            <person name="Villalobos J.M."/>
            <person name="Alvarez M.I."/>
            <person name="Avalos J."/>
            <person name="Benito E.P."/>
            <person name="Benoit I."/>
            <person name="Burger G."/>
            <person name="Camino L.P."/>
            <person name="Canovas D."/>
            <person name="Cerda-Olmedo E."/>
            <person name="Cheng J.-F."/>
            <person name="Dominguez A."/>
            <person name="Elias M."/>
            <person name="Eslava A.P."/>
            <person name="Glaser F."/>
            <person name="Grimwood J."/>
            <person name="Gutierrez G."/>
            <person name="Heitman J."/>
            <person name="Henrissat B."/>
            <person name="Iturriaga E.A."/>
            <person name="Lang B.F."/>
            <person name="Lavin J.L."/>
            <person name="Lee S."/>
            <person name="Li W."/>
            <person name="Lindquist E."/>
            <person name="Lopez-Garcia S."/>
            <person name="Luque E.M."/>
            <person name="Marcos A.T."/>
            <person name="Martin J."/>
            <person name="McCluskey K."/>
            <person name="Medina H.R."/>
            <person name="Miralles-Duran A."/>
            <person name="Miyazaki A."/>
            <person name="Munoz-Torres E."/>
            <person name="Oguiza J.A."/>
            <person name="Ohm R."/>
            <person name="Olmedo M."/>
            <person name="Orejas M."/>
            <person name="Ortiz-Castellanos L."/>
            <person name="Pisabarro A.G."/>
            <person name="Rodriguez-Romero J."/>
            <person name="Ruiz-Herrera J."/>
            <person name="Ruiz-Vazquez R."/>
            <person name="Sanz C."/>
            <person name="Schackwitz W."/>
            <person name="Schmutz J."/>
            <person name="Shahriari M."/>
            <person name="Shelest E."/>
            <person name="Silva-Franco F."/>
            <person name="Soanes D."/>
            <person name="Syed K."/>
            <person name="Tagua V.G."/>
            <person name="Talbot N.J."/>
            <person name="Thon M."/>
            <person name="De vries R.P."/>
            <person name="Wiebenga A."/>
            <person name="Yadav J.S."/>
            <person name="Braun E.L."/>
            <person name="Baker S."/>
            <person name="Garre V."/>
            <person name="Horwitz B."/>
            <person name="Torres-Martinez S."/>
            <person name="Idnurm A."/>
            <person name="Herrera-Estrella A."/>
            <person name="Gabaldon T."/>
            <person name="Grigoriev I.V."/>
        </authorList>
    </citation>
    <scope>NUCLEOTIDE SEQUENCE [LARGE SCALE GENOMIC DNA]</scope>
    <source>
        <strain evidence="7">NRRL 1555(-)</strain>
    </source>
</reference>
<feature type="binding site" description="axial binding residue" evidence="4">
    <location>
        <position position="458"/>
    </location>
    <ligand>
        <name>heme</name>
        <dbReference type="ChEBI" id="CHEBI:30413"/>
    </ligand>
    <ligandPart>
        <name>Fe</name>
        <dbReference type="ChEBI" id="CHEBI:18248"/>
    </ligandPart>
</feature>
<dbReference type="GO" id="GO:0020037">
    <property type="term" value="F:heme binding"/>
    <property type="evidence" value="ECO:0007669"/>
    <property type="project" value="InterPro"/>
</dbReference>
<keyword evidence="5" id="KW-0503">Monooxygenase</keyword>
<dbReference type="RefSeq" id="XP_018286132.1">
    <property type="nucleotide sequence ID" value="XM_018429185.1"/>
</dbReference>
<keyword evidence="7" id="KW-1185">Reference proteome</keyword>
<dbReference type="SUPFAM" id="SSF48264">
    <property type="entry name" value="Cytochrome P450"/>
    <property type="match status" value="1"/>
</dbReference>
<evidence type="ECO:0000256" key="5">
    <source>
        <dbReference type="RuleBase" id="RU000461"/>
    </source>
</evidence>
<dbReference type="STRING" id="763407.A0A162TF45"/>
<sequence>MENSLVDYISKNNYVKTAAKAAAVSLTASLVYYAIKEPKEDNWNRKDFKKIPGPSGYPFVGHMLSMGFTPSFQIEKWHEQYGPIVHINMGAQQWVIFNDPVLAHDLFVRNATKASDRRRHKFTNGMYSKGGRGIAFSQPGKKLKHTRAIALSILSPKYVDRYLGVLENIASCTVELMKQETDRDGSVFPMPFIQMATFSAMIKSIFARPLHLDNDPVVKEIIYIMENELKFAGPAGDLGSFFPNFAWANSLFQKKKKMEALVARRDELYKMLIKDALNSEEDCLVKQAYQMKEEYGLDDNDLIVMMSDMTSAGGDTTAISLSWLFAVLPHHPAVQKKICDEIDRFFAKFNRLPTFSDRDEFPYMCAVLRENIRFRSVTTFGIPHFTSEDIELQGYFIPKGTVVACSMYAMHMNPDVYHDPKQFIPERFMGHTKTWSASANGPIDERDMYSFGWGRRICPGIYFAEVEEFNLCIHTLSRYTVEPALDSDGYPVYPDLKHASSTSVVFAPAKYNVRLVEREDSPLKKQT</sequence>
<dbReference type="InterPro" id="IPR050364">
    <property type="entry name" value="Cytochrome_P450_fung"/>
</dbReference>
<dbReference type="PANTHER" id="PTHR46300">
    <property type="entry name" value="P450, PUTATIVE (EUROFUNG)-RELATED-RELATED"/>
    <property type="match status" value="1"/>
</dbReference>
<dbReference type="VEuPathDB" id="FungiDB:PHYBLDRAFT_127767"/>
<gene>
    <name evidence="6" type="ORF">PHYBLDRAFT_127767</name>
</gene>
<keyword evidence="3 4" id="KW-0408">Iron</keyword>
<dbReference type="OrthoDB" id="3934656at2759"/>
<dbReference type="Gene3D" id="1.10.630.10">
    <property type="entry name" value="Cytochrome P450"/>
    <property type="match status" value="1"/>
</dbReference>
<dbReference type="EMBL" id="KV440996">
    <property type="protein sequence ID" value="OAD68092.1"/>
    <property type="molecule type" value="Genomic_DNA"/>
</dbReference>
<keyword evidence="1 4" id="KW-0479">Metal-binding</keyword>
<evidence type="ECO:0000313" key="6">
    <source>
        <dbReference type="EMBL" id="OAD68092.1"/>
    </source>
</evidence>
<protein>
    <submittedName>
        <fullName evidence="6">CYP5206 protein</fullName>
    </submittedName>
</protein>
<dbReference type="PROSITE" id="PS00086">
    <property type="entry name" value="CYTOCHROME_P450"/>
    <property type="match status" value="1"/>
</dbReference>
<comment type="similarity">
    <text evidence="5">Belongs to the cytochrome P450 family.</text>
</comment>
<dbReference type="PRINTS" id="PR00463">
    <property type="entry name" value="EP450I"/>
</dbReference>
<dbReference type="InterPro" id="IPR017972">
    <property type="entry name" value="Cyt_P450_CS"/>
</dbReference>
<dbReference type="GeneID" id="28990091"/>
<organism evidence="6 7">
    <name type="scientific">Phycomyces blakesleeanus (strain ATCC 8743b / DSM 1359 / FGSC 10004 / NBRC 33097 / NRRL 1555)</name>
    <dbReference type="NCBI Taxonomy" id="763407"/>
    <lineage>
        <taxon>Eukaryota</taxon>
        <taxon>Fungi</taxon>
        <taxon>Fungi incertae sedis</taxon>
        <taxon>Mucoromycota</taxon>
        <taxon>Mucoromycotina</taxon>
        <taxon>Mucoromycetes</taxon>
        <taxon>Mucorales</taxon>
        <taxon>Phycomycetaceae</taxon>
        <taxon>Phycomyces</taxon>
    </lineage>
</organism>
<dbReference type="InParanoid" id="A0A162TF45"/>
<proteinExistence type="inferred from homology"/>
<dbReference type="AlphaFoldDB" id="A0A162TF45"/>
<keyword evidence="2 5" id="KW-0560">Oxidoreductase</keyword>
<accession>A0A162TF45</accession>
<dbReference type="InterPro" id="IPR002401">
    <property type="entry name" value="Cyt_P450_E_grp-I"/>
</dbReference>
<dbReference type="Pfam" id="PF00067">
    <property type="entry name" value="p450"/>
    <property type="match status" value="1"/>
</dbReference>
<evidence type="ECO:0000256" key="3">
    <source>
        <dbReference type="ARBA" id="ARBA00023004"/>
    </source>
</evidence>
<dbReference type="PRINTS" id="PR00385">
    <property type="entry name" value="P450"/>
</dbReference>